<accession>A0AAE8M850</accession>
<evidence type="ECO:0000313" key="2">
    <source>
        <dbReference type="EMBL" id="SPJ76057.1"/>
    </source>
</evidence>
<keyword evidence="1" id="KW-1133">Transmembrane helix</keyword>
<dbReference type="GO" id="GO:0005794">
    <property type="term" value="C:Golgi apparatus"/>
    <property type="evidence" value="ECO:0007669"/>
    <property type="project" value="TreeGrafter"/>
</dbReference>
<sequence length="357" mass="39881">MSGPISTLVNKTQSAPAVAAFLSIGVVQAIIMMVLQGIVVKEWQAFLKPTILQVPRGYSVPTNFAIFLFGFLFQLLFMCDAVRLRNTAQAMLSCVLNAGFLPLAIFQRIDIIEAETSLRGSTDINGDSLVYLDQDPWSKIGNILFAMPIIIGVFTLLLVVSVWYLKQFFSWQSYRNVGADSKLRKMRLMYQIFVMLAKMVIYFIICFEIDLGVSQHQAEGTEFIIHMIILGVAVVIIGMSMMWAKSENRTGMIVSISAYLAGLVYFVYMLVRLLTSKMMFGSAANALTAFAGMAILSILLTTIFAIICLRNFWSGLKEHLGKHEEAWDNQSRIKDMELETSAGFQYQSVGSKLDLDS</sequence>
<keyword evidence="1" id="KW-0812">Transmembrane</keyword>
<organism evidence="2 3">
    <name type="scientific">Fusarium torulosum</name>
    <dbReference type="NCBI Taxonomy" id="33205"/>
    <lineage>
        <taxon>Eukaryota</taxon>
        <taxon>Fungi</taxon>
        <taxon>Dikarya</taxon>
        <taxon>Ascomycota</taxon>
        <taxon>Pezizomycotina</taxon>
        <taxon>Sordariomycetes</taxon>
        <taxon>Hypocreomycetidae</taxon>
        <taxon>Hypocreales</taxon>
        <taxon>Nectriaceae</taxon>
        <taxon>Fusarium</taxon>
    </lineage>
</organism>
<feature type="transmembrane region" description="Helical" evidence="1">
    <location>
        <begin position="283"/>
        <end position="309"/>
    </location>
</feature>
<feature type="transmembrane region" description="Helical" evidence="1">
    <location>
        <begin position="251"/>
        <end position="271"/>
    </location>
</feature>
<name>A0AAE8M850_9HYPO</name>
<evidence type="ECO:0000313" key="3">
    <source>
        <dbReference type="Proteomes" id="UP001187734"/>
    </source>
</evidence>
<dbReference type="PANTHER" id="PTHR34391:SF1">
    <property type="entry name" value="UPF0658 GOLGI APPARATUS MEMBRANE PROTEIN C1952.10C-RELATED"/>
    <property type="match status" value="1"/>
</dbReference>
<feature type="transmembrane region" description="Helical" evidence="1">
    <location>
        <begin position="60"/>
        <end position="78"/>
    </location>
</feature>
<keyword evidence="1" id="KW-0472">Membrane</keyword>
<keyword evidence="3" id="KW-1185">Reference proteome</keyword>
<feature type="transmembrane region" description="Helical" evidence="1">
    <location>
        <begin position="20"/>
        <end position="40"/>
    </location>
</feature>
<evidence type="ECO:0000256" key="1">
    <source>
        <dbReference type="SAM" id="Phobius"/>
    </source>
</evidence>
<feature type="transmembrane region" description="Helical" evidence="1">
    <location>
        <begin position="223"/>
        <end position="244"/>
    </location>
</feature>
<proteinExistence type="predicted"/>
<protein>
    <submittedName>
        <fullName evidence="2">Uncharacterized protein</fullName>
    </submittedName>
</protein>
<reference evidence="2" key="1">
    <citation type="submission" date="2018-03" db="EMBL/GenBank/DDBJ databases">
        <authorList>
            <person name="Guldener U."/>
        </authorList>
    </citation>
    <scope>NUCLEOTIDE SEQUENCE</scope>
</reference>
<feature type="transmembrane region" description="Helical" evidence="1">
    <location>
        <begin position="90"/>
        <end position="109"/>
    </location>
</feature>
<dbReference type="InterPro" id="IPR040410">
    <property type="entry name" value="UPF0658_Golgi"/>
</dbReference>
<dbReference type="EMBL" id="ONZP01000184">
    <property type="protein sequence ID" value="SPJ76057.1"/>
    <property type="molecule type" value="Genomic_DNA"/>
</dbReference>
<dbReference type="Proteomes" id="UP001187734">
    <property type="component" value="Unassembled WGS sequence"/>
</dbReference>
<dbReference type="AlphaFoldDB" id="A0AAE8M850"/>
<feature type="transmembrane region" description="Helical" evidence="1">
    <location>
        <begin position="192"/>
        <end position="211"/>
    </location>
</feature>
<feature type="transmembrane region" description="Helical" evidence="1">
    <location>
        <begin position="143"/>
        <end position="165"/>
    </location>
</feature>
<comment type="caution">
    <text evidence="2">The sequence shown here is derived from an EMBL/GenBank/DDBJ whole genome shotgun (WGS) entry which is preliminary data.</text>
</comment>
<gene>
    <name evidence="2" type="ORF">FTOL_05788</name>
</gene>
<dbReference type="PANTHER" id="PTHR34391">
    <property type="entry name" value="UPF0658 GOLGI APPARATUS MEMBRANE PROTEIN C1952.10C-RELATED"/>
    <property type="match status" value="1"/>
</dbReference>